<reference evidence="1 2" key="1">
    <citation type="submission" date="2024-02" db="EMBL/GenBank/DDBJ databases">
        <authorList>
            <person name="Chen Y."/>
            <person name="Shah S."/>
            <person name="Dougan E. K."/>
            <person name="Thang M."/>
            <person name="Chan C."/>
        </authorList>
    </citation>
    <scope>NUCLEOTIDE SEQUENCE [LARGE SCALE GENOMIC DNA]</scope>
</reference>
<proteinExistence type="predicted"/>
<sequence>MQPHWAQSQAQWNHGYSTAPPYPQAWQGYQNHSNEQKGSCFDYGFCTEEQQNMAYEAMLSRLEEEGTFSSVTHDNGRLRINVPFAGRFAERKQLLPFLRREILEKRSEIREIHLFVTDVNDFYGAQEASGDPQIVLHFAVQDGRQPLPPADVVMGMHPDCSSSFLTSFWGYYQAYYYMWQEILRTALSSAPLAIFANLWLEESIEVQQVARHQGMAASHAIKNRPYYGHTVTAPLTSNCRDRQPFHYMVIAQREPGGESAKKIQAHAEDYTGPYQNQWTMYPYPHWPYG</sequence>
<feature type="non-terminal residue" evidence="1">
    <location>
        <position position="289"/>
    </location>
</feature>
<organism evidence="1 2">
    <name type="scientific">Durusdinium trenchii</name>
    <dbReference type="NCBI Taxonomy" id="1381693"/>
    <lineage>
        <taxon>Eukaryota</taxon>
        <taxon>Sar</taxon>
        <taxon>Alveolata</taxon>
        <taxon>Dinophyceae</taxon>
        <taxon>Suessiales</taxon>
        <taxon>Symbiodiniaceae</taxon>
        <taxon>Durusdinium</taxon>
    </lineage>
</organism>
<keyword evidence="2" id="KW-1185">Reference proteome</keyword>
<comment type="caution">
    <text evidence="1">The sequence shown here is derived from an EMBL/GenBank/DDBJ whole genome shotgun (WGS) entry which is preliminary data.</text>
</comment>
<evidence type="ECO:0000313" key="2">
    <source>
        <dbReference type="Proteomes" id="UP001642464"/>
    </source>
</evidence>
<gene>
    <name evidence="1" type="ORF">SCF082_LOCUS28746</name>
</gene>
<name>A0ABP0MMY7_9DINO</name>
<dbReference type="EMBL" id="CAXAMM010022781">
    <property type="protein sequence ID" value="CAK9052566.1"/>
    <property type="molecule type" value="Genomic_DNA"/>
</dbReference>
<protein>
    <submittedName>
        <fullName evidence="1">Uncharacterized protein</fullName>
    </submittedName>
</protein>
<dbReference type="Proteomes" id="UP001642464">
    <property type="component" value="Unassembled WGS sequence"/>
</dbReference>
<accession>A0ABP0MMY7</accession>
<evidence type="ECO:0000313" key="1">
    <source>
        <dbReference type="EMBL" id="CAK9052566.1"/>
    </source>
</evidence>